<dbReference type="GO" id="GO:0005886">
    <property type="term" value="C:plasma membrane"/>
    <property type="evidence" value="ECO:0007669"/>
    <property type="project" value="UniProtKB-SubCell"/>
</dbReference>
<evidence type="ECO:0000256" key="6">
    <source>
        <dbReference type="SAM" id="Phobius"/>
    </source>
</evidence>
<keyword evidence="8" id="KW-1185">Reference proteome</keyword>
<comment type="subcellular location">
    <subcellularLocation>
        <location evidence="1">Cell membrane</location>
        <topology evidence="1">Multi-pass membrane protein</topology>
    </subcellularLocation>
</comment>
<feature type="transmembrane region" description="Helical" evidence="6">
    <location>
        <begin position="242"/>
        <end position="262"/>
    </location>
</feature>
<feature type="transmembrane region" description="Helical" evidence="6">
    <location>
        <begin position="20"/>
        <end position="42"/>
    </location>
</feature>
<evidence type="ECO:0000256" key="4">
    <source>
        <dbReference type="ARBA" id="ARBA00022989"/>
    </source>
</evidence>
<feature type="transmembrane region" description="Helical" evidence="6">
    <location>
        <begin position="114"/>
        <end position="135"/>
    </location>
</feature>
<sequence>MIRFIKREDIKKGTELKIRAVAIILALLLAAIFLIFLNFNPISVFAAMFKGAFGSPRRIGETIEKAIPILIAALGCGVAFKMKYWNIGGEGQILMGAVGATFFALNFSNLPSIILIPIMMLAGILCGGLWALITGVLKVRFNTNETIMTLMMNYVALKLVTYLQFQRWKDPSAKGMPKIASFEKSAILPEVFGIHIGWIIAVGLVVAYYFFMKHSKKGYEIAVLGESENTAKYAGINITKTVLFAVFLSGAICGIAGVIQASAVSQTLSTQVTGNAGNTAIIVSWLANLSGPVIVVASILFAALVEGGSYIQTAFGIPDAAASVIQALILFFVLGSEFFARYKLVFTKKQQLKEEVAK</sequence>
<dbReference type="Pfam" id="PF02653">
    <property type="entry name" value="BPD_transp_2"/>
    <property type="match status" value="1"/>
</dbReference>
<evidence type="ECO:0000256" key="5">
    <source>
        <dbReference type="ARBA" id="ARBA00023136"/>
    </source>
</evidence>
<feature type="transmembrane region" description="Helical" evidence="6">
    <location>
        <begin position="317"/>
        <end position="340"/>
    </location>
</feature>
<evidence type="ECO:0000313" key="7">
    <source>
        <dbReference type="EMBL" id="ADL51144.1"/>
    </source>
</evidence>
<dbReference type="Proteomes" id="UP000002730">
    <property type="component" value="Chromosome"/>
</dbReference>
<organism evidence="7 8">
    <name type="scientific">Clostridium cellulovorans (strain ATCC 35296 / DSM 3052 / OCM 3 / 743B)</name>
    <dbReference type="NCBI Taxonomy" id="573061"/>
    <lineage>
        <taxon>Bacteria</taxon>
        <taxon>Bacillati</taxon>
        <taxon>Bacillota</taxon>
        <taxon>Clostridia</taxon>
        <taxon>Eubacteriales</taxon>
        <taxon>Clostridiaceae</taxon>
        <taxon>Clostridium</taxon>
    </lineage>
</organism>
<feature type="transmembrane region" description="Helical" evidence="6">
    <location>
        <begin position="92"/>
        <end position="108"/>
    </location>
</feature>
<dbReference type="eggNOG" id="COG4603">
    <property type="taxonomic scope" value="Bacteria"/>
</dbReference>
<feature type="transmembrane region" description="Helical" evidence="6">
    <location>
        <begin position="147"/>
        <end position="165"/>
    </location>
</feature>
<name>D9SVM0_CLOC7</name>
<accession>D9SVM0</accession>
<keyword evidence="2" id="KW-1003">Cell membrane</keyword>
<gene>
    <name evidence="7" type="ordered locus">Clocel_1391</name>
</gene>
<dbReference type="InterPro" id="IPR001851">
    <property type="entry name" value="ABC_transp_permease"/>
</dbReference>
<dbReference type="EMBL" id="CP002160">
    <property type="protein sequence ID" value="ADL51144.1"/>
    <property type="molecule type" value="Genomic_DNA"/>
</dbReference>
<keyword evidence="5 6" id="KW-0472">Membrane</keyword>
<reference evidence="7 8" key="1">
    <citation type="submission" date="2010-08" db="EMBL/GenBank/DDBJ databases">
        <title>Complete sequence of Clostridium cellulovorans 743B.</title>
        <authorList>
            <consortium name="US DOE Joint Genome Institute"/>
            <person name="Lucas S."/>
            <person name="Copeland A."/>
            <person name="Lapidus A."/>
            <person name="Cheng J.-F."/>
            <person name="Bruce D."/>
            <person name="Goodwin L."/>
            <person name="Pitluck S."/>
            <person name="Chertkov O."/>
            <person name="Detter J.C."/>
            <person name="Han C."/>
            <person name="Tapia R."/>
            <person name="Land M."/>
            <person name="Hauser L."/>
            <person name="Chang Y.-J."/>
            <person name="Jeffries C."/>
            <person name="Kyrpides N."/>
            <person name="Ivanova N."/>
            <person name="Mikhailova N."/>
            <person name="Hemme C.L."/>
            <person name="Woyke T."/>
        </authorList>
    </citation>
    <scope>NUCLEOTIDE SEQUENCE [LARGE SCALE GENOMIC DNA]</scope>
    <source>
        <strain evidence="8">ATCC 35296 / DSM 3052 / OCM 3 / 743B</strain>
    </source>
</reference>
<dbReference type="KEGG" id="ccb:Clocel_1391"/>
<evidence type="ECO:0000256" key="3">
    <source>
        <dbReference type="ARBA" id="ARBA00022692"/>
    </source>
</evidence>
<protein>
    <submittedName>
        <fullName evidence="7">Inner-membrane translocator</fullName>
    </submittedName>
</protein>
<dbReference type="CDD" id="cd06580">
    <property type="entry name" value="TM_PBP1_transp_TpRbsC_like"/>
    <property type="match status" value="1"/>
</dbReference>
<feature type="transmembrane region" description="Helical" evidence="6">
    <location>
        <begin position="192"/>
        <end position="211"/>
    </location>
</feature>
<dbReference type="HOGENOM" id="CLU_040769_0_0_9"/>
<keyword evidence="4 6" id="KW-1133">Transmembrane helix</keyword>
<dbReference type="OrthoDB" id="45037at2"/>
<feature type="transmembrane region" description="Helical" evidence="6">
    <location>
        <begin position="62"/>
        <end position="80"/>
    </location>
</feature>
<proteinExistence type="predicted"/>
<evidence type="ECO:0000256" key="2">
    <source>
        <dbReference type="ARBA" id="ARBA00022475"/>
    </source>
</evidence>
<evidence type="ECO:0000313" key="8">
    <source>
        <dbReference type="Proteomes" id="UP000002730"/>
    </source>
</evidence>
<dbReference type="RefSeq" id="WP_010075993.1">
    <property type="nucleotide sequence ID" value="NC_014393.1"/>
</dbReference>
<dbReference type="AlphaFoldDB" id="D9SVM0"/>
<dbReference type="GO" id="GO:0022857">
    <property type="term" value="F:transmembrane transporter activity"/>
    <property type="evidence" value="ECO:0007669"/>
    <property type="project" value="InterPro"/>
</dbReference>
<dbReference type="PANTHER" id="PTHR47089:SF1">
    <property type="entry name" value="GUANOSINE ABC TRANSPORTER PERMEASE PROTEIN NUPP"/>
    <property type="match status" value="1"/>
</dbReference>
<dbReference type="PANTHER" id="PTHR47089">
    <property type="entry name" value="ABC TRANSPORTER, PERMEASE PROTEIN"/>
    <property type="match status" value="1"/>
</dbReference>
<feature type="transmembrane region" description="Helical" evidence="6">
    <location>
        <begin position="282"/>
        <end position="305"/>
    </location>
</feature>
<evidence type="ECO:0000256" key="1">
    <source>
        <dbReference type="ARBA" id="ARBA00004651"/>
    </source>
</evidence>
<keyword evidence="3 6" id="KW-0812">Transmembrane</keyword>
<dbReference type="STRING" id="573061.Clocel_1391"/>